<accession>A0A1Y5RP55</accession>
<gene>
    <name evidence="2" type="ORF">TRL7639_00650</name>
</gene>
<reference evidence="2 3" key="1">
    <citation type="submission" date="2017-03" db="EMBL/GenBank/DDBJ databases">
        <authorList>
            <person name="Afonso C.L."/>
            <person name="Miller P.J."/>
            <person name="Scott M.A."/>
            <person name="Spackman E."/>
            <person name="Goraichik I."/>
            <person name="Dimitrov K.M."/>
            <person name="Suarez D.L."/>
            <person name="Swayne D.E."/>
        </authorList>
    </citation>
    <scope>NUCLEOTIDE SEQUENCE [LARGE SCALE GENOMIC DNA]</scope>
    <source>
        <strain evidence="2 3">CECT 7639</strain>
    </source>
</reference>
<name>A0A1Y5RP55_9RHOB</name>
<evidence type="ECO:0000313" key="2">
    <source>
        <dbReference type="EMBL" id="SLN22215.1"/>
    </source>
</evidence>
<dbReference type="Proteomes" id="UP000193077">
    <property type="component" value="Unassembled WGS sequence"/>
</dbReference>
<dbReference type="InterPro" id="IPR045524">
    <property type="entry name" value="DUF6473"/>
</dbReference>
<feature type="domain" description="DUF6473" evidence="1">
    <location>
        <begin position="3"/>
        <end position="267"/>
    </location>
</feature>
<dbReference type="AlphaFoldDB" id="A0A1Y5RP55"/>
<dbReference type="EMBL" id="FWFO01000001">
    <property type="protein sequence ID" value="SLN22215.1"/>
    <property type="molecule type" value="Genomic_DNA"/>
</dbReference>
<proteinExistence type="predicted"/>
<dbReference type="Pfam" id="PF20078">
    <property type="entry name" value="DUF6473"/>
    <property type="match status" value="1"/>
</dbReference>
<organism evidence="2 3">
    <name type="scientific">Falsiruegeria litorea R37</name>
    <dbReference type="NCBI Taxonomy" id="1200284"/>
    <lineage>
        <taxon>Bacteria</taxon>
        <taxon>Pseudomonadati</taxon>
        <taxon>Pseudomonadota</taxon>
        <taxon>Alphaproteobacteria</taxon>
        <taxon>Rhodobacterales</taxon>
        <taxon>Roseobacteraceae</taxon>
        <taxon>Falsiruegeria</taxon>
    </lineage>
</organism>
<keyword evidence="3" id="KW-1185">Reference proteome</keyword>
<dbReference type="RefSeq" id="WP_235820336.1">
    <property type="nucleotide sequence ID" value="NZ_FWFO01000001.1"/>
</dbReference>
<evidence type="ECO:0000313" key="3">
    <source>
        <dbReference type="Proteomes" id="UP000193077"/>
    </source>
</evidence>
<protein>
    <recommendedName>
        <fullName evidence="1">DUF6473 domain-containing protein</fullName>
    </recommendedName>
</protein>
<sequence length="269" mass="30125">MQGAHAPDHLTCRYGVSRLYFRGPKRSLEAPYVACIGGTETYGRFVSDPFPALLERRLGGACVNFGSINSGLDSILNDPELMRLASGAEACIVQLPGAQNLSNRLYRVHPRRNDRFLEASKLLTALYDEVDFTEFHFNKHLLTRLLELSQGRFEIVREELRQAWMARMRSLVEAIDGQVLLLWLRYAPPEEGEVPLGPEPLMVTSDMVNSLRGAVASIIELPVKMAGESDELGDMIFGTMQEPAAEHMIGPATHQIIADRVYRNLRDLD</sequence>
<evidence type="ECO:0000259" key="1">
    <source>
        <dbReference type="Pfam" id="PF20078"/>
    </source>
</evidence>